<accession>A0A7J9KIR1</accession>
<dbReference type="PANTHER" id="PTHR48007">
    <property type="entry name" value="LEUCINE-RICH REPEAT RECEPTOR-LIKE PROTEIN KINASE PXC1"/>
    <property type="match status" value="1"/>
</dbReference>
<dbReference type="Pfam" id="PF13516">
    <property type="entry name" value="LRR_6"/>
    <property type="match status" value="1"/>
</dbReference>
<dbReference type="PANTHER" id="PTHR48007:SF4">
    <property type="entry name" value="LEUCINE-RICH REPEAT RECEPTOR-LIKE PROTEIN KINASE PXC1"/>
    <property type="match status" value="1"/>
</dbReference>
<dbReference type="AlphaFoldDB" id="A0A7J9KIR1"/>
<dbReference type="EMBL" id="JABFAE010420786">
    <property type="protein sequence ID" value="MBA0846261.1"/>
    <property type="molecule type" value="Genomic_DNA"/>
</dbReference>
<evidence type="ECO:0000256" key="1">
    <source>
        <dbReference type="ARBA" id="ARBA00022614"/>
    </source>
</evidence>
<sequence>MVIHYKLFEFAAFAAVSGNSLDTDKEVLLNLKSFLEEQNRVNRGRYTEWNERSSNPCEWYGILCSNGEARIIGIDLSDSNISGEMFNNFSALTHLQHLDLSTNTLNGVILDDLNRCHNLVYLNLSHNILRGELMLTGLTGLEKLDLSTNRFHGEVKFSFPAICHKLVVANLSMNNFWGSIDYFDGCWNLQYLDLSSNNFSGNIWTGFAMLIEFSVAENYFTGSVPASCFMENCTVQILDLSENKFQSEVPGEISICKNLCWILENRIRNFS</sequence>
<organism evidence="4 5">
    <name type="scientific">Gossypium armourianum</name>
    <dbReference type="NCBI Taxonomy" id="34283"/>
    <lineage>
        <taxon>Eukaryota</taxon>
        <taxon>Viridiplantae</taxon>
        <taxon>Streptophyta</taxon>
        <taxon>Embryophyta</taxon>
        <taxon>Tracheophyta</taxon>
        <taxon>Spermatophyta</taxon>
        <taxon>Magnoliopsida</taxon>
        <taxon>eudicotyledons</taxon>
        <taxon>Gunneridae</taxon>
        <taxon>Pentapetalae</taxon>
        <taxon>rosids</taxon>
        <taxon>malvids</taxon>
        <taxon>Malvales</taxon>
        <taxon>Malvaceae</taxon>
        <taxon>Malvoideae</taxon>
        <taxon>Gossypium</taxon>
    </lineage>
</organism>
<dbReference type="InterPro" id="IPR013210">
    <property type="entry name" value="LRR_N_plant-typ"/>
</dbReference>
<dbReference type="Pfam" id="PF08263">
    <property type="entry name" value="LRRNT_2"/>
    <property type="match status" value="1"/>
</dbReference>
<dbReference type="Gene3D" id="3.80.10.10">
    <property type="entry name" value="Ribonuclease Inhibitor"/>
    <property type="match status" value="2"/>
</dbReference>
<feature type="domain" description="Leucine-rich repeat-containing N-terminal plant-type" evidence="3">
    <location>
        <begin position="22"/>
        <end position="65"/>
    </location>
</feature>
<dbReference type="InterPro" id="IPR001611">
    <property type="entry name" value="Leu-rich_rpt"/>
</dbReference>
<evidence type="ECO:0000259" key="3">
    <source>
        <dbReference type="Pfam" id="PF08263"/>
    </source>
</evidence>
<dbReference type="PRINTS" id="PR00019">
    <property type="entry name" value="LEURICHRPT"/>
</dbReference>
<keyword evidence="1" id="KW-0433">Leucine-rich repeat</keyword>
<dbReference type="Pfam" id="PF00560">
    <property type="entry name" value="LRR_1"/>
    <property type="match status" value="2"/>
</dbReference>
<evidence type="ECO:0000313" key="5">
    <source>
        <dbReference type="Proteomes" id="UP000593575"/>
    </source>
</evidence>
<dbReference type="InterPro" id="IPR032675">
    <property type="entry name" value="LRR_dom_sf"/>
</dbReference>
<proteinExistence type="predicted"/>
<dbReference type="InterPro" id="IPR046959">
    <property type="entry name" value="PRK1-6/SRF4-like"/>
</dbReference>
<reference evidence="4 5" key="1">
    <citation type="journal article" date="2019" name="Genome Biol. Evol.">
        <title>Insights into the evolution of the New World diploid cottons (Gossypium, subgenus Houzingenia) based on genome sequencing.</title>
        <authorList>
            <person name="Grover C.E."/>
            <person name="Arick M.A. 2nd"/>
            <person name="Thrash A."/>
            <person name="Conover J.L."/>
            <person name="Sanders W.S."/>
            <person name="Peterson D.G."/>
            <person name="Frelichowski J.E."/>
            <person name="Scheffler J.A."/>
            <person name="Scheffler B.E."/>
            <person name="Wendel J.F."/>
        </authorList>
    </citation>
    <scope>NUCLEOTIDE SEQUENCE [LARGE SCALE GENOMIC DNA]</scope>
    <source>
        <strain evidence="4">6</strain>
        <tissue evidence="4">Leaf</tissue>
    </source>
</reference>
<dbReference type="Proteomes" id="UP000593575">
    <property type="component" value="Unassembled WGS sequence"/>
</dbReference>
<gene>
    <name evidence="4" type="ORF">Goarm_022922</name>
</gene>
<keyword evidence="5" id="KW-1185">Reference proteome</keyword>
<protein>
    <recommendedName>
        <fullName evidence="3">Leucine-rich repeat-containing N-terminal plant-type domain-containing protein</fullName>
    </recommendedName>
</protein>
<name>A0A7J9KIR1_9ROSI</name>
<evidence type="ECO:0000313" key="4">
    <source>
        <dbReference type="EMBL" id="MBA0846261.1"/>
    </source>
</evidence>
<dbReference type="SUPFAM" id="SSF52058">
    <property type="entry name" value="L domain-like"/>
    <property type="match status" value="1"/>
</dbReference>
<evidence type="ECO:0000256" key="2">
    <source>
        <dbReference type="ARBA" id="ARBA00022737"/>
    </source>
</evidence>
<keyword evidence="2" id="KW-0677">Repeat</keyword>
<comment type="caution">
    <text evidence="4">The sequence shown here is derived from an EMBL/GenBank/DDBJ whole genome shotgun (WGS) entry which is preliminary data.</text>
</comment>